<dbReference type="GO" id="GO:0030003">
    <property type="term" value="P:intracellular monoatomic cation homeostasis"/>
    <property type="evidence" value="ECO:0007669"/>
    <property type="project" value="UniProtKB-ARBA"/>
</dbReference>
<dbReference type="FunFam" id="3.30.70.1350:FF:000004">
    <property type="entry name" value="Cation diffusion facilitator 10"/>
    <property type="match status" value="1"/>
</dbReference>
<comment type="subcellular location">
    <subcellularLocation>
        <location evidence="1">Membrane</location>
        <topology evidence="1">Multi-pass membrane protein</topology>
    </subcellularLocation>
</comment>
<dbReference type="Gene3D" id="1.20.1510.10">
    <property type="entry name" value="Cation efflux protein transmembrane domain"/>
    <property type="match status" value="1"/>
</dbReference>
<dbReference type="InterPro" id="IPR027470">
    <property type="entry name" value="Cation_efflux_CTD"/>
</dbReference>
<dbReference type="FunFam" id="1.20.1510.10:FF:000005">
    <property type="entry name" value="Putative Cation diffusion facilitator 1"/>
    <property type="match status" value="1"/>
</dbReference>
<evidence type="ECO:0000256" key="4">
    <source>
        <dbReference type="ARBA" id="ARBA00022989"/>
    </source>
</evidence>
<keyword evidence="5 7" id="KW-0472">Membrane</keyword>
<evidence type="ECO:0008006" key="12">
    <source>
        <dbReference type="Google" id="ProtNLM"/>
    </source>
</evidence>
<sequence length="442" mass="48822">MYIDCLLDSSIPHELLNEYANELEASAFKPVDIPDTIAEETPQASYQTQSHLNQIAGSYGSINNFASGHNSSSSSTLKTAALPQRRTPKDIFRSSENLPLLQHEDDEATESHSQLQSPQPNVLPKEAGPQPNLPWLEDADLDHDDPIVALAIWINLIANIILLAGKIAVIISVPSMSVLAALVDAVLDLLSTAIVWTTTRLISSSQRDQHNYPVGRSRLEPLGVLVFSVIMVTSFCQVSLECIQRLAGPDHQVLQLGLPAIIIMITTIVIKGGCWLWCRLVKNSSVRALADDAITDVIFNIGSILFPLVGFYGRIWWLDASGGLLLSFVVIIIWSRTSAQHIRNLTGFSAQPDERNLLLYLTMRFATAIRQIQNLRAYHAGDKLFVEVDIVLSANTPLKDSHDLSEVLTYFLESVPIVDRAFVHVDYLSYNAPTHMLKQPAS</sequence>
<evidence type="ECO:0000313" key="10">
    <source>
        <dbReference type="EMBL" id="KAH0532630.1"/>
    </source>
</evidence>
<dbReference type="SUPFAM" id="SSF160240">
    <property type="entry name" value="Cation efflux protein cytoplasmic domain-like"/>
    <property type="match status" value="1"/>
</dbReference>
<dbReference type="GO" id="GO:0098771">
    <property type="term" value="P:inorganic ion homeostasis"/>
    <property type="evidence" value="ECO:0007669"/>
    <property type="project" value="UniProtKB-ARBA"/>
</dbReference>
<dbReference type="Pfam" id="PF16916">
    <property type="entry name" value="ZT_dimer"/>
    <property type="match status" value="1"/>
</dbReference>
<dbReference type="PANTHER" id="PTHR43840">
    <property type="entry name" value="MITOCHONDRIAL METAL TRANSPORTER 1-RELATED"/>
    <property type="match status" value="1"/>
</dbReference>
<dbReference type="AlphaFoldDB" id="A0A9P8HNR2"/>
<dbReference type="Pfam" id="PF01545">
    <property type="entry name" value="Cation_efflux"/>
    <property type="match status" value="1"/>
</dbReference>
<gene>
    <name evidence="10" type="ORF">TsFJ059_001296</name>
</gene>
<keyword evidence="2" id="KW-0813">Transport</keyword>
<accession>A0A9P8HNR2</accession>
<dbReference type="InterPro" id="IPR058533">
    <property type="entry name" value="Cation_efflux_TM"/>
</dbReference>
<evidence type="ECO:0000259" key="9">
    <source>
        <dbReference type="Pfam" id="PF16916"/>
    </source>
</evidence>
<evidence type="ECO:0000256" key="7">
    <source>
        <dbReference type="SAM" id="Phobius"/>
    </source>
</evidence>
<keyword evidence="11" id="KW-1185">Reference proteome</keyword>
<proteinExistence type="predicted"/>
<reference evidence="10 11" key="1">
    <citation type="submission" date="2021-08" db="EMBL/GenBank/DDBJ databases">
        <title>The highly contiguous genome resource for Trichoderma semiorbis FJ059, a fungal antagonistic to plant pathogens.</title>
        <authorList>
            <person name="Liu T."/>
        </authorList>
    </citation>
    <scope>NUCLEOTIDE SEQUENCE [LARGE SCALE GENOMIC DNA]</scope>
    <source>
        <strain evidence="10 11">FJ059</strain>
    </source>
</reference>
<evidence type="ECO:0000313" key="11">
    <source>
        <dbReference type="Proteomes" id="UP000826573"/>
    </source>
</evidence>
<name>A0A9P8HNR2_9HYPO</name>
<feature type="transmembrane region" description="Helical" evidence="7">
    <location>
        <begin position="147"/>
        <end position="171"/>
    </location>
</feature>
<dbReference type="Proteomes" id="UP000826573">
    <property type="component" value="Unassembled WGS sequence"/>
</dbReference>
<dbReference type="InterPro" id="IPR036837">
    <property type="entry name" value="Cation_efflux_CTD_sf"/>
</dbReference>
<feature type="transmembrane region" description="Helical" evidence="7">
    <location>
        <begin position="252"/>
        <end position="277"/>
    </location>
</feature>
<evidence type="ECO:0000259" key="8">
    <source>
        <dbReference type="Pfam" id="PF01545"/>
    </source>
</evidence>
<evidence type="ECO:0000256" key="6">
    <source>
        <dbReference type="SAM" id="MobiDB-lite"/>
    </source>
</evidence>
<feature type="region of interest" description="Disordered" evidence="6">
    <location>
        <begin position="104"/>
        <end position="136"/>
    </location>
</feature>
<comment type="caution">
    <text evidence="10">The sequence shown here is derived from an EMBL/GenBank/DDBJ whole genome shotgun (WGS) entry which is preliminary data.</text>
</comment>
<dbReference type="GO" id="GO:0016020">
    <property type="term" value="C:membrane"/>
    <property type="evidence" value="ECO:0007669"/>
    <property type="project" value="UniProtKB-SubCell"/>
</dbReference>
<evidence type="ECO:0000256" key="3">
    <source>
        <dbReference type="ARBA" id="ARBA00022692"/>
    </source>
</evidence>
<protein>
    <recommendedName>
        <fullName evidence="12">Cation efflux protein cytoplasmic domain-containing protein</fullName>
    </recommendedName>
</protein>
<dbReference type="InterPro" id="IPR050291">
    <property type="entry name" value="CDF_Transporter"/>
</dbReference>
<dbReference type="Gene3D" id="3.30.70.1350">
    <property type="entry name" value="Cation efflux protein, cytoplasmic domain"/>
    <property type="match status" value="1"/>
</dbReference>
<dbReference type="SUPFAM" id="SSF161111">
    <property type="entry name" value="Cation efflux protein transmembrane domain-like"/>
    <property type="match status" value="1"/>
</dbReference>
<evidence type="ECO:0000256" key="1">
    <source>
        <dbReference type="ARBA" id="ARBA00004141"/>
    </source>
</evidence>
<dbReference type="PANTHER" id="PTHR43840:SF4">
    <property type="entry name" value="CDF DIVALENT METAL CATION TRANSPORTER (EUROFUNG)"/>
    <property type="match status" value="1"/>
</dbReference>
<dbReference type="GO" id="GO:0008324">
    <property type="term" value="F:monoatomic cation transmembrane transporter activity"/>
    <property type="evidence" value="ECO:0007669"/>
    <property type="project" value="InterPro"/>
</dbReference>
<keyword evidence="3 7" id="KW-0812">Transmembrane</keyword>
<evidence type="ECO:0000256" key="5">
    <source>
        <dbReference type="ARBA" id="ARBA00023136"/>
    </source>
</evidence>
<evidence type="ECO:0000256" key="2">
    <source>
        <dbReference type="ARBA" id="ARBA00022448"/>
    </source>
</evidence>
<feature type="domain" description="Cation efflux protein transmembrane" evidence="8">
    <location>
        <begin position="152"/>
        <end position="345"/>
    </location>
</feature>
<keyword evidence="4 7" id="KW-1133">Transmembrane helix</keyword>
<feature type="compositionally biased region" description="Polar residues" evidence="6">
    <location>
        <begin position="111"/>
        <end position="120"/>
    </location>
</feature>
<dbReference type="InterPro" id="IPR027469">
    <property type="entry name" value="Cation_efflux_TMD_sf"/>
</dbReference>
<feature type="domain" description="Cation efflux protein cytoplasmic" evidence="9">
    <location>
        <begin position="369"/>
        <end position="426"/>
    </location>
</feature>
<dbReference type="EMBL" id="JAIMJC010000001">
    <property type="protein sequence ID" value="KAH0532630.1"/>
    <property type="molecule type" value="Genomic_DNA"/>
</dbReference>
<feature type="transmembrane region" description="Helical" evidence="7">
    <location>
        <begin position="177"/>
        <end position="198"/>
    </location>
</feature>
<organism evidence="10 11">
    <name type="scientific">Trichoderma semiorbis</name>
    <dbReference type="NCBI Taxonomy" id="1491008"/>
    <lineage>
        <taxon>Eukaryota</taxon>
        <taxon>Fungi</taxon>
        <taxon>Dikarya</taxon>
        <taxon>Ascomycota</taxon>
        <taxon>Pezizomycotina</taxon>
        <taxon>Sordariomycetes</taxon>
        <taxon>Hypocreomycetidae</taxon>
        <taxon>Hypocreales</taxon>
        <taxon>Hypocreaceae</taxon>
        <taxon>Trichoderma</taxon>
    </lineage>
</organism>
<feature type="transmembrane region" description="Helical" evidence="7">
    <location>
        <begin position="219"/>
        <end position="240"/>
    </location>
</feature>